<reference evidence="1" key="1">
    <citation type="submission" date="2023-04" db="EMBL/GenBank/DDBJ databases">
        <title>A chromosome-level genome assembly of the parasitoid wasp Eretmocerus hayati.</title>
        <authorList>
            <person name="Zhong Y."/>
            <person name="Liu S."/>
            <person name="Liu Y."/>
        </authorList>
    </citation>
    <scope>NUCLEOTIDE SEQUENCE</scope>
    <source>
        <strain evidence="1">ZJU_SS_LIU_2023</strain>
    </source>
</reference>
<evidence type="ECO:0000313" key="2">
    <source>
        <dbReference type="Proteomes" id="UP001239111"/>
    </source>
</evidence>
<name>A0ACC2NRK0_9HYME</name>
<dbReference type="Proteomes" id="UP001239111">
    <property type="component" value="Chromosome 3"/>
</dbReference>
<dbReference type="EMBL" id="CM056743">
    <property type="protein sequence ID" value="KAJ8673516.1"/>
    <property type="molecule type" value="Genomic_DNA"/>
</dbReference>
<comment type="caution">
    <text evidence="1">The sequence shown here is derived from an EMBL/GenBank/DDBJ whole genome shotgun (WGS) entry which is preliminary data.</text>
</comment>
<keyword evidence="2" id="KW-1185">Reference proteome</keyword>
<organism evidence="1 2">
    <name type="scientific">Eretmocerus hayati</name>
    <dbReference type="NCBI Taxonomy" id="131215"/>
    <lineage>
        <taxon>Eukaryota</taxon>
        <taxon>Metazoa</taxon>
        <taxon>Ecdysozoa</taxon>
        <taxon>Arthropoda</taxon>
        <taxon>Hexapoda</taxon>
        <taxon>Insecta</taxon>
        <taxon>Pterygota</taxon>
        <taxon>Neoptera</taxon>
        <taxon>Endopterygota</taxon>
        <taxon>Hymenoptera</taxon>
        <taxon>Apocrita</taxon>
        <taxon>Proctotrupomorpha</taxon>
        <taxon>Chalcidoidea</taxon>
        <taxon>Aphelinidae</taxon>
        <taxon>Aphelininae</taxon>
        <taxon>Eretmocerus</taxon>
    </lineage>
</organism>
<sequence>MGGSIEHRGRMKMSEKVYQISMYAATVMVVTLGADYMLEIFKLDQDLPQIRTIQQLASADIEFVMEETRYITIKGIYSDSINNDVTLQKIFNRTKVRHIDNGTFSFCDLSITESSQIDRTINLCALPSIYGVYIQKNDDRWQIDRIQDPIRTSTLNLFSSRVSFFRDPLQNMIHKYSDVGLLEGWRKRYMMSYGENISLNQAYLEEKTPTEEISPRYQLQPILVIGFSISIITLIGEIIWKIYIEKTPLGRAVSAFYRESSSRPATTSQLSARFRNTNVISPTYGSLPPME</sequence>
<accession>A0ACC2NRK0</accession>
<proteinExistence type="predicted"/>
<gene>
    <name evidence="1" type="ORF">QAD02_004778</name>
</gene>
<protein>
    <submittedName>
        <fullName evidence="1">Uncharacterized protein</fullName>
    </submittedName>
</protein>
<evidence type="ECO:0000313" key="1">
    <source>
        <dbReference type="EMBL" id="KAJ8673516.1"/>
    </source>
</evidence>